<evidence type="ECO:0000313" key="2">
    <source>
        <dbReference type="EMBL" id="KAL0381371.1"/>
    </source>
</evidence>
<dbReference type="SUPFAM" id="SSF56672">
    <property type="entry name" value="DNA/RNA polymerases"/>
    <property type="match status" value="1"/>
</dbReference>
<protein>
    <recommendedName>
        <fullName evidence="1">Reverse transcriptase Ty1/copia-type domain-containing protein</fullName>
    </recommendedName>
</protein>
<proteinExistence type="predicted"/>
<feature type="domain" description="Reverse transcriptase Ty1/copia-type" evidence="1">
    <location>
        <begin position="51"/>
        <end position="129"/>
    </location>
</feature>
<dbReference type="InterPro" id="IPR043502">
    <property type="entry name" value="DNA/RNA_pol_sf"/>
</dbReference>
<dbReference type="InterPro" id="IPR013103">
    <property type="entry name" value="RVT_2"/>
</dbReference>
<reference evidence="2" key="2">
    <citation type="journal article" date="2024" name="Plant">
        <title>Genomic evolution and insights into agronomic trait innovations of Sesamum species.</title>
        <authorList>
            <person name="Miao H."/>
            <person name="Wang L."/>
            <person name="Qu L."/>
            <person name="Liu H."/>
            <person name="Sun Y."/>
            <person name="Le M."/>
            <person name="Wang Q."/>
            <person name="Wei S."/>
            <person name="Zheng Y."/>
            <person name="Lin W."/>
            <person name="Duan Y."/>
            <person name="Cao H."/>
            <person name="Xiong S."/>
            <person name="Wang X."/>
            <person name="Wei L."/>
            <person name="Li C."/>
            <person name="Ma Q."/>
            <person name="Ju M."/>
            <person name="Zhao R."/>
            <person name="Li G."/>
            <person name="Mu C."/>
            <person name="Tian Q."/>
            <person name="Mei H."/>
            <person name="Zhang T."/>
            <person name="Gao T."/>
            <person name="Zhang H."/>
        </authorList>
    </citation>
    <scope>NUCLEOTIDE SEQUENCE</scope>
    <source>
        <strain evidence="2">G01</strain>
    </source>
</reference>
<sequence length="133" mass="14946">MRLFLAKATEHNWPIQQLDINNAFLHGHLDEDVYMNPPEGYNVPPGMSAHDHRLFTKHTLAGLMALLVYVDDILISEPSLSDIQHVKDCPNDLFTINDIGDARYLLGLEIACTATGTFVAQTKYCNVLIHIED</sequence>
<reference evidence="2" key="1">
    <citation type="submission" date="2020-06" db="EMBL/GenBank/DDBJ databases">
        <authorList>
            <person name="Li T."/>
            <person name="Hu X."/>
            <person name="Zhang T."/>
            <person name="Song X."/>
            <person name="Zhang H."/>
            <person name="Dai N."/>
            <person name="Sheng W."/>
            <person name="Hou X."/>
            <person name="Wei L."/>
        </authorList>
    </citation>
    <scope>NUCLEOTIDE SEQUENCE</scope>
    <source>
        <strain evidence="2">G01</strain>
        <tissue evidence="2">Leaf</tissue>
    </source>
</reference>
<dbReference type="EMBL" id="JACGWK010000001">
    <property type="protein sequence ID" value="KAL0381371.1"/>
    <property type="molecule type" value="Genomic_DNA"/>
</dbReference>
<dbReference type="AlphaFoldDB" id="A0AAW2RPI9"/>
<accession>A0AAW2RPI9</accession>
<name>A0AAW2RPI9_9LAMI</name>
<dbReference type="Pfam" id="PF07727">
    <property type="entry name" value="RVT_2"/>
    <property type="match status" value="2"/>
</dbReference>
<gene>
    <name evidence="2" type="ORF">Sangu_0201400</name>
</gene>
<feature type="domain" description="Reverse transcriptase Ty1/copia-type" evidence="1">
    <location>
        <begin position="1"/>
        <end position="43"/>
    </location>
</feature>
<organism evidence="2">
    <name type="scientific">Sesamum angustifolium</name>
    <dbReference type="NCBI Taxonomy" id="2727405"/>
    <lineage>
        <taxon>Eukaryota</taxon>
        <taxon>Viridiplantae</taxon>
        <taxon>Streptophyta</taxon>
        <taxon>Embryophyta</taxon>
        <taxon>Tracheophyta</taxon>
        <taxon>Spermatophyta</taxon>
        <taxon>Magnoliopsida</taxon>
        <taxon>eudicotyledons</taxon>
        <taxon>Gunneridae</taxon>
        <taxon>Pentapetalae</taxon>
        <taxon>asterids</taxon>
        <taxon>lamiids</taxon>
        <taxon>Lamiales</taxon>
        <taxon>Pedaliaceae</taxon>
        <taxon>Sesamum</taxon>
    </lineage>
</organism>
<evidence type="ECO:0000259" key="1">
    <source>
        <dbReference type="Pfam" id="PF07727"/>
    </source>
</evidence>
<comment type="caution">
    <text evidence="2">The sequence shown here is derived from an EMBL/GenBank/DDBJ whole genome shotgun (WGS) entry which is preliminary data.</text>
</comment>